<feature type="compositionally biased region" description="Basic and acidic residues" evidence="1">
    <location>
        <begin position="1153"/>
        <end position="1192"/>
    </location>
</feature>
<dbReference type="GO" id="GO:0005886">
    <property type="term" value="C:plasma membrane"/>
    <property type="evidence" value="ECO:0007669"/>
    <property type="project" value="TreeGrafter"/>
</dbReference>
<keyword evidence="4" id="KW-1185">Reference proteome</keyword>
<dbReference type="Proteomes" id="UP000316801">
    <property type="component" value="Unassembled WGS sequence"/>
</dbReference>
<dbReference type="InterPro" id="IPR052894">
    <property type="entry name" value="AsmA-related"/>
</dbReference>
<organism evidence="3 4">
    <name type="scientific">Rhizobium straminoryzae</name>
    <dbReference type="NCBI Taxonomy" id="1387186"/>
    <lineage>
        <taxon>Bacteria</taxon>
        <taxon>Pseudomonadati</taxon>
        <taxon>Pseudomonadota</taxon>
        <taxon>Alphaproteobacteria</taxon>
        <taxon>Hyphomicrobiales</taxon>
        <taxon>Rhizobiaceae</taxon>
        <taxon>Rhizobium/Agrobacterium group</taxon>
        <taxon>Rhizobium</taxon>
    </lineage>
</organism>
<evidence type="ECO:0000313" key="3">
    <source>
        <dbReference type="EMBL" id="TRL37464.1"/>
    </source>
</evidence>
<dbReference type="RefSeq" id="WP_143126070.1">
    <property type="nucleotide sequence ID" value="NZ_VJMG01000043.1"/>
</dbReference>
<feature type="domain" description="AsmA" evidence="2">
    <location>
        <begin position="7"/>
        <end position="193"/>
    </location>
</feature>
<dbReference type="EMBL" id="VJMG01000043">
    <property type="protein sequence ID" value="TRL37464.1"/>
    <property type="molecule type" value="Genomic_DNA"/>
</dbReference>
<dbReference type="PIRSF" id="PIRSF034039">
    <property type="entry name" value="UCP034039"/>
    <property type="match status" value="1"/>
</dbReference>
<protein>
    <submittedName>
        <fullName evidence="3">AsmA family protein</fullName>
    </submittedName>
</protein>
<dbReference type="PANTHER" id="PTHR30441">
    <property type="entry name" value="DUF748 DOMAIN-CONTAINING PROTEIN"/>
    <property type="match status" value="1"/>
</dbReference>
<accession>A0A549T6G3</accession>
<reference evidence="3 4" key="1">
    <citation type="submission" date="2019-07" db="EMBL/GenBank/DDBJ databases">
        <title>Ln-dependent methylotrophs.</title>
        <authorList>
            <person name="Tani A."/>
        </authorList>
    </citation>
    <scope>NUCLEOTIDE SEQUENCE [LARGE SCALE GENOMIC DNA]</scope>
    <source>
        <strain evidence="3 4">SM12</strain>
    </source>
</reference>
<evidence type="ECO:0000259" key="2">
    <source>
        <dbReference type="Pfam" id="PF05170"/>
    </source>
</evidence>
<dbReference type="GO" id="GO:0090313">
    <property type="term" value="P:regulation of protein targeting to membrane"/>
    <property type="evidence" value="ECO:0007669"/>
    <property type="project" value="TreeGrafter"/>
</dbReference>
<sequence length="1220" mass="129471">MLGRIMLLIGGLVVVALFTALLAPFFVDWSNFRRDFEDQASRILGKKVTVHGAVDARILPFPSVTLHDVRVGQDVDGTPLVQVAQFSMDMELAPFLSGEARIFDMRIDRPKARIRLLKDGRLDWMRGSRAEIPARNVVLEDVHVIGGEVEFIDEASGRTRRLTGLTAEMSAHSLAGPWRAEGNATLDGYEAKFSLSSAEADTNAHVVPLRLKLWPDVQPVEVQMDGALSVADGRPAYKGDFNLAFVEQPVSPVVAPGVKPPPPPRTKGKFELTNDRIRIPQYRLEAGALDNPYVVTGEATLDTGDKPEFLLTAEGQQVDVNRLTSDAVKGKTARDPHASAQRRLNALVEMAARIPVPPVPGRATIRLPAIVAGGTTIREVELNLRPAGNGWNVDNAVAVLPGRTQVEAQGLLKLQDGPSFVGTMLLASTQPSGLADWLKGQVDPAIRQLKSAGFSARVNLTPELQRFESLELAVGPALLKGRVERQSHADRMPDLSMDLSGNEIDLDALRALGSLLTDEDAGQMVLDHRLAAHLKADRLTMLGIAANKVETTFALGAGSVSLERLTIGDLAGARISARGKAEGSFLAYSGSGSLSFNAADPQSFIAMLRQQLPRHPLLDRLAANAGFYADTSLQASVTLGNGLAARVTGTVNGSKVDGDVALPNLFDLTAPTELRVAVTASNPEASTLLGQAGLDILPFDGDSGATLSLDLSSVDGAPATTKLSYQTDRTRFTAAGTLALSPQTFGEGTLVLGLQSSDIEPTLMTTGLGLPQFGVGLPLDLNGSMTVAAKTIGISGLTGTIAGNAVSGEVSMDRAALVPTVSARLSLGALDLSWLAEAVYGPLNDAGTGAVSAKPFAAPLFAGWDVTADVTAAALTTPGFGTVEKMSGRLAAKSGGIALDNLAGTWMNGRVAGRLSLSNSGGVGLFQTRLSVDGADLAALAWRQGDTPVLRGRLGGELAAEATARSPRDLLSAVSGSGAIRLSDVSLPMINGNLLPALLPKADAIEGEVTAAKVLPFVRDLVHAGSVQIGTVSVPFTINGGLVRAQNLMARAGDLSLGGELRVNIPRHLLGAELQLAYDAGENAIEGGQPSIRLSYSGDLTDPEEGLDVEAMTNFLSLRAFERERRRVETLQASVLEKQRLRREVMLYTARENERRVAREKAQQEEQARREDEQRRQAEAERQRQEIERLQREQAPVLQVPPLGELMRPGTAMPNAPPGN</sequence>
<dbReference type="Pfam" id="PF05170">
    <property type="entry name" value="AsmA"/>
    <property type="match status" value="1"/>
</dbReference>
<dbReference type="PANTHER" id="PTHR30441:SF4">
    <property type="entry name" value="PROTEIN ASMA"/>
    <property type="match status" value="1"/>
</dbReference>
<gene>
    <name evidence="3" type="ORF">FNA46_15260</name>
</gene>
<name>A0A549T6G3_9HYPH</name>
<evidence type="ECO:0000256" key="1">
    <source>
        <dbReference type="SAM" id="MobiDB-lite"/>
    </source>
</evidence>
<dbReference type="InterPro" id="IPR017023">
    <property type="entry name" value="UCP034039"/>
</dbReference>
<feature type="region of interest" description="Disordered" evidence="1">
    <location>
        <begin position="1153"/>
        <end position="1220"/>
    </location>
</feature>
<comment type="caution">
    <text evidence="3">The sequence shown here is derived from an EMBL/GenBank/DDBJ whole genome shotgun (WGS) entry which is preliminary data.</text>
</comment>
<dbReference type="InterPro" id="IPR007844">
    <property type="entry name" value="AsmA"/>
</dbReference>
<dbReference type="AlphaFoldDB" id="A0A549T6G3"/>
<evidence type="ECO:0000313" key="4">
    <source>
        <dbReference type="Proteomes" id="UP000316801"/>
    </source>
</evidence>
<proteinExistence type="predicted"/>